<gene>
    <name evidence="2" type="ORF">I6U48_12655</name>
</gene>
<dbReference type="AlphaFoldDB" id="A0A949TJ22"/>
<sequence length="534" mass="59546">MNKRIITSLLIGYLLVANTSVLANSSSKESTQYNNVLVYVSEDNSQFTANLYEGKNYEFDNSDSLNSKQLSAEYDIYSTFDYVTYDNKGNVKESALNTQLYYKTILIPSGGKAVVTVKKLSSGKTSIKFSGDKSISSKEINDAALFNVKLMEGDSYEFDNSDLSNSKQLMTGYDMNSTFDYATYDSKGNLKVTGLNVQLYINKIVVPAGGKAIVTVKKISGKNYEEFAGDKCISGKKASDTALFNVKLMEGESYEFNNSDLSNSKQLMTDYDMNSTFDYVAFDSKGNIKDEGLNIQLFINKITVPAGGKAVVTAKKIANKDSEEFAGDKSITGKQRKDTALFNVKLMEGDSYKFDNEDSQNNLTVLTNADYYSSYSFVSYKEDGTISVQKDSCYDKSIIVPPKGKVNIVVNKLASNRDNIEFAVYNKIVASNDDDFRKIDDKIADKNKMWTVNFTSEVGYDDTTKKNVLVKDNKGNLVDVPIEISENRKSILVYPPLGGYIVGEKYTLYILDNAHSKNNKNIKRKVKMNFTINN</sequence>
<feature type="chain" id="PRO_5037935475" description="SbsA Ig-like domain-containing protein" evidence="1">
    <location>
        <begin position="24"/>
        <end position="534"/>
    </location>
</feature>
<feature type="signal peptide" evidence="1">
    <location>
        <begin position="1"/>
        <end position="23"/>
    </location>
</feature>
<keyword evidence="3" id="KW-1185">Reference proteome</keyword>
<reference evidence="2" key="1">
    <citation type="submission" date="2020-12" db="EMBL/GenBank/DDBJ databases">
        <title>Clostridium thailandense sp. nov., a novel acetogenic bacterium isolated from peat land soil in Thailand.</title>
        <authorList>
            <person name="Chaikitkaew S."/>
            <person name="Birkeland N.K."/>
        </authorList>
    </citation>
    <scope>NUCLEOTIDE SEQUENCE</scope>
    <source>
        <strain evidence="2">PL3</strain>
    </source>
</reference>
<keyword evidence="1" id="KW-0732">Signal</keyword>
<evidence type="ECO:0000313" key="2">
    <source>
        <dbReference type="EMBL" id="MBV7273759.1"/>
    </source>
</evidence>
<dbReference type="RefSeq" id="WP_218320826.1">
    <property type="nucleotide sequence ID" value="NZ_JAEEGC010000053.1"/>
</dbReference>
<proteinExistence type="predicted"/>
<name>A0A949TJ22_9CLOT</name>
<dbReference type="Proteomes" id="UP000694308">
    <property type="component" value="Unassembled WGS sequence"/>
</dbReference>
<organism evidence="2 3">
    <name type="scientific">Clostridium thailandense</name>
    <dbReference type="NCBI Taxonomy" id="2794346"/>
    <lineage>
        <taxon>Bacteria</taxon>
        <taxon>Bacillati</taxon>
        <taxon>Bacillota</taxon>
        <taxon>Clostridia</taxon>
        <taxon>Eubacteriales</taxon>
        <taxon>Clostridiaceae</taxon>
        <taxon>Clostridium</taxon>
    </lineage>
</organism>
<accession>A0A949TJ22</accession>
<comment type="caution">
    <text evidence="2">The sequence shown here is derived from an EMBL/GenBank/DDBJ whole genome shotgun (WGS) entry which is preliminary data.</text>
</comment>
<evidence type="ECO:0000256" key="1">
    <source>
        <dbReference type="SAM" id="SignalP"/>
    </source>
</evidence>
<evidence type="ECO:0008006" key="4">
    <source>
        <dbReference type="Google" id="ProtNLM"/>
    </source>
</evidence>
<protein>
    <recommendedName>
        <fullName evidence="4">SbsA Ig-like domain-containing protein</fullName>
    </recommendedName>
</protein>
<dbReference type="EMBL" id="JAEEGC010000053">
    <property type="protein sequence ID" value="MBV7273759.1"/>
    <property type="molecule type" value="Genomic_DNA"/>
</dbReference>
<evidence type="ECO:0000313" key="3">
    <source>
        <dbReference type="Proteomes" id="UP000694308"/>
    </source>
</evidence>